<organism evidence="2 3">
    <name type="scientific">Penicillium italicum</name>
    <name type="common">Blue mold</name>
    <dbReference type="NCBI Taxonomy" id="40296"/>
    <lineage>
        <taxon>Eukaryota</taxon>
        <taxon>Fungi</taxon>
        <taxon>Dikarya</taxon>
        <taxon>Ascomycota</taxon>
        <taxon>Pezizomycotina</taxon>
        <taxon>Eurotiomycetes</taxon>
        <taxon>Eurotiomycetidae</taxon>
        <taxon>Eurotiales</taxon>
        <taxon>Aspergillaceae</taxon>
        <taxon>Penicillium</taxon>
    </lineage>
</organism>
<gene>
    <name evidence="2" type="ORF">PITC_030350</name>
</gene>
<evidence type="ECO:0000256" key="1">
    <source>
        <dbReference type="SAM" id="MobiDB-lite"/>
    </source>
</evidence>
<accession>A0A0A2L930</accession>
<proteinExistence type="predicted"/>
<protein>
    <submittedName>
        <fullName evidence="2">Uncharacterized protein</fullName>
    </submittedName>
</protein>
<feature type="region of interest" description="Disordered" evidence="1">
    <location>
        <begin position="76"/>
        <end position="161"/>
    </location>
</feature>
<dbReference type="PhylomeDB" id="A0A0A2L930"/>
<keyword evidence="3" id="KW-1185">Reference proteome</keyword>
<feature type="compositionally biased region" description="Basic and acidic residues" evidence="1">
    <location>
        <begin position="111"/>
        <end position="135"/>
    </location>
</feature>
<feature type="region of interest" description="Disordered" evidence="1">
    <location>
        <begin position="1"/>
        <end position="20"/>
    </location>
</feature>
<dbReference type="HOGENOM" id="CLU_139895_0_0_1"/>
<dbReference type="AlphaFoldDB" id="A0A0A2L930"/>
<reference evidence="2 3" key="1">
    <citation type="journal article" date="2015" name="Mol. Plant Microbe Interact.">
        <title>Genome, transcriptome, and functional analyses of Penicillium expansum provide new insights into secondary metabolism and pathogenicity.</title>
        <authorList>
            <person name="Ballester A.R."/>
            <person name="Marcet-Houben M."/>
            <person name="Levin E."/>
            <person name="Sela N."/>
            <person name="Selma-Lazaro C."/>
            <person name="Carmona L."/>
            <person name="Wisniewski M."/>
            <person name="Droby S."/>
            <person name="Gonzalez-Candelas L."/>
            <person name="Gabaldon T."/>
        </authorList>
    </citation>
    <scope>NUCLEOTIDE SEQUENCE [LARGE SCALE GENOMIC DNA]</scope>
    <source>
        <strain evidence="2 3">PHI-1</strain>
    </source>
</reference>
<comment type="caution">
    <text evidence="2">The sequence shown here is derived from an EMBL/GenBank/DDBJ whole genome shotgun (WGS) entry which is preliminary data.</text>
</comment>
<evidence type="ECO:0000313" key="3">
    <source>
        <dbReference type="Proteomes" id="UP000030104"/>
    </source>
</evidence>
<dbReference type="Proteomes" id="UP000030104">
    <property type="component" value="Unassembled WGS sequence"/>
</dbReference>
<feature type="compositionally biased region" description="Polar residues" evidence="1">
    <location>
        <begin position="1"/>
        <end position="12"/>
    </location>
</feature>
<evidence type="ECO:0000313" key="2">
    <source>
        <dbReference type="EMBL" id="KGO75683.1"/>
    </source>
</evidence>
<sequence>MLPTDAMSTTPSPKKKPEYLGDFTASEIKLIMASVLCISGKLDTDKLGKLSNMKRKSATSRFPSIKRKIEKMFEDQLDTLDDNQNESNAKEGSPAKSRAKKRAGKVVEPQPKAEPEIKTKVESGRSIEDAVKVEDESGDNTDSPVKVDTDSDVEIKLEPLN</sequence>
<dbReference type="EMBL" id="JQGA01000443">
    <property type="protein sequence ID" value="KGO75683.1"/>
    <property type="molecule type" value="Genomic_DNA"/>
</dbReference>
<dbReference type="OrthoDB" id="4330748at2759"/>
<feature type="compositionally biased region" description="Basic and acidic residues" evidence="1">
    <location>
        <begin position="145"/>
        <end position="161"/>
    </location>
</feature>
<name>A0A0A2L930_PENIT</name>
<dbReference type="OMA" id="GEMKMIM"/>